<keyword evidence="1" id="KW-0547">Nucleotide-binding</keyword>
<keyword evidence="2" id="KW-0067">ATP-binding</keyword>
<dbReference type="Gene3D" id="1.10.10.10">
    <property type="entry name" value="Winged helix-like DNA-binding domain superfamily/Winged helix DNA-binding domain"/>
    <property type="match status" value="1"/>
</dbReference>
<organism evidence="4 5">
    <name type="scientific">Isoptericola haloaureus</name>
    <dbReference type="NCBI Taxonomy" id="1542902"/>
    <lineage>
        <taxon>Bacteria</taxon>
        <taxon>Bacillati</taxon>
        <taxon>Actinomycetota</taxon>
        <taxon>Actinomycetes</taxon>
        <taxon>Micrococcales</taxon>
        <taxon>Promicromonosporaceae</taxon>
        <taxon>Isoptericola</taxon>
    </lineage>
</organism>
<dbReference type="SUPFAM" id="SSF48452">
    <property type="entry name" value="TPR-like"/>
    <property type="match status" value="1"/>
</dbReference>
<dbReference type="SUPFAM" id="SSF52540">
    <property type="entry name" value="P-loop containing nucleoside triphosphate hydrolases"/>
    <property type="match status" value="1"/>
</dbReference>
<name>A0ABU7Z788_9MICO</name>
<dbReference type="Pfam" id="PF13191">
    <property type="entry name" value="AAA_16"/>
    <property type="match status" value="1"/>
</dbReference>
<sequence length="907" mass="96735">MLVGRDAETARLDQVVAAARLGQGGALAVLGEPGMGKTSLLDTTARRAAASCRILRATGTPSESEVAFAGLSELLAPLRDLVDDLPDRQADALRSALALGPAHAGDRLAVGAAVLGLLTRYARDAPLAVLVDDLHLWDVPSLQALTFAARRVLDDPVAIVLAGRTPETDAAVTGLETLRLAGVTEESARTLTERTAGQPLTTERLAGLYRLTAGNPLALVELATDPDLPLADVPGMPATVPETVSRVFEHRIGRLPEPAQRMLMLAAVADGDLAVIQAAAPALDLTPDDLAPALDAGLVGRASSHVTFRHPLLRAAAYSRSPSERRRAAHRAVADALPPREEDRRAWHLAESVWGTDAGIADLVDAAAARAAARRGFAVASRSYERAAGLSASPPDRDLRLLRAAQNAWGAGDARRAADLLDAVEAGRPESSTLFAAHELRATVAVKTGALRPALHMLLDLAHRTDDVKQRARLLADAVYATLFLGGAATATSLADELTAVLPEIERPGSRAVPLLACGMARMLAGQDGSADLRAGVALLDDGTELGPGDQRWPWVMAAPLYLRDDSGEAVPRPSVQTMRHDATPSMLPGLLVVTARYDATTQDWSRAEADYTLALDLARETGQTSEEAAALAGRCALAARQGAVDRCRADAADALALCAETDMHFFAAWVRFALGDLALSLGDATTAITELTALEQHLDEHGMADPDPWPGPELTEALARSGDLDGAREQARRFRTACAEKGQPWALARAHRALGLVADDDDLDAEFDAALRWHDRTPDTFETARTRLAYGARLRRAGRRVDAREPLRAALDDFERLGARLWADVTARELTATGESVRRSGQGWRAELTSQELQVALLLAEGQTTRQAAETLFLSPKTVEYHLRKIYTKLDIHSREELAARLADLA</sequence>
<dbReference type="SUPFAM" id="SSF46894">
    <property type="entry name" value="C-terminal effector domain of the bipartite response regulators"/>
    <property type="match status" value="1"/>
</dbReference>
<evidence type="ECO:0000313" key="4">
    <source>
        <dbReference type="EMBL" id="MEG3615265.1"/>
    </source>
</evidence>
<dbReference type="InterPro" id="IPR011990">
    <property type="entry name" value="TPR-like_helical_dom_sf"/>
</dbReference>
<dbReference type="PROSITE" id="PS50043">
    <property type="entry name" value="HTH_LUXR_2"/>
    <property type="match status" value="1"/>
</dbReference>
<dbReference type="InterPro" id="IPR027417">
    <property type="entry name" value="P-loop_NTPase"/>
</dbReference>
<evidence type="ECO:0000256" key="2">
    <source>
        <dbReference type="ARBA" id="ARBA00022840"/>
    </source>
</evidence>
<dbReference type="Proteomes" id="UP001310387">
    <property type="component" value="Unassembled WGS sequence"/>
</dbReference>
<dbReference type="InterPro" id="IPR036388">
    <property type="entry name" value="WH-like_DNA-bd_sf"/>
</dbReference>
<dbReference type="PRINTS" id="PR00038">
    <property type="entry name" value="HTHLUXR"/>
</dbReference>
<keyword evidence="5" id="KW-1185">Reference proteome</keyword>
<gene>
    <name evidence="4" type="ORF">V5O49_09055</name>
</gene>
<reference evidence="4" key="1">
    <citation type="journal article" date="2024" name="Antonie Van Leeuwenhoek">
        <title>Isoptericola haloaureus sp. nov., a dimorphic actinobacterium isolated from mangrove sediments of southeast India, implicating biosaline agricultural significance through nitrogen fixation and salt tolerance genes.</title>
        <authorList>
            <person name="Prathaban M."/>
            <person name="Prathiviraj R."/>
            <person name="Ravichandran M."/>
            <person name="Natarajan S.D."/>
            <person name="Sobanaa M."/>
            <person name="Hari Krishna Kumar S."/>
            <person name="Chandrasekar V."/>
            <person name="Selvin J."/>
        </authorList>
    </citation>
    <scope>NUCLEOTIDE SEQUENCE</scope>
    <source>
        <strain evidence="4">MP1014</strain>
    </source>
</reference>
<dbReference type="InterPro" id="IPR041664">
    <property type="entry name" value="AAA_16"/>
</dbReference>
<evidence type="ECO:0000256" key="1">
    <source>
        <dbReference type="ARBA" id="ARBA00022741"/>
    </source>
</evidence>
<reference evidence="4" key="2">
    <citation type="submission" date="2024-02" db="EMBL/GenBank/DDBJ databases">
        <authorList>
            <person name="Prathaban M."/>
            <person name="Mythili R."/>
            <person name="Sharmila Devi N."/>
            <person name="Sobanaa M."/>
            <person name="Prathiviraj R."/>
            <person name="Selvin J."/>
        </authorList>
    </citation>
    <scope>NUCLEOTIDE SEQUENCE</scope>
    <source>
        <strain evidence="4">MP1014</strain>
    </source>
</reference>
<evidence type="ECO:0000313" key="5">
    <source>
        <dbReference type="Proteomes" id="UP001310387"/>
    </source>
</evidence>
<dbReference type="InterPro" id="IPR016032">
    <property type="entry name" value="Sig_transdc_resp-reg_C-effctor"/>
</dbReference>
<dbReference type="InterPro" id="IPR000792">
    <property type="entry name" value="Tscrpt_reg_LuxR_C"/>
</dbReference>
<proteinExistence type="predicted"/>
<accession>A0ABU7Z788</accession>
<dbReference type="InterPro" id="IPR003593">
    <property type="entry name" value="AAA+_ATPase"/>
</dbReference>
<dbReference type="Pfam" id="PF00196">
    <property type="entry name" value="GerE"/>
    <property type="match status" value="1"/>
</dbReference>
<dbReference type="RefSeq" id="WP_332901934.1">
    <property type="nucleotide sequence ID" value="NZ_JBAGLP010000117.1"/>
</dbReference>
<dbReference type="SMART" id="SM00421">
    <property type="entry name" value="HTH_LUXR"/>
    <property type="match status" value="1"/>
</dbReference>
<dbReference type="PANTHER" id="PTHR16305">
    <property type="entry name" value="TESTICULAR SOLUBLE ADENYLYL CYCLASE"/>
    <property type="match status" value="1"/>
</dbReference>
<feature type="domain" description="HTH luxR-type" evidence="3">
    <location>
        <begin position="841"/>
        <end position="907"/>
    </location>
</feature>
<dbReference type="SMART" id="SM00382">
    <property type="entry name" value="AAA"/>
    <property type="match status" value="1"/>
</dbReference>
<dbReference type="CDD" id="cd06170">
    <property type="entry name" value="LuxR_C_like"/>
    <property type="match status" value="1"/>
</dbReference>
<dbReference type="EMBL" id="JBAGLP010000117">
    <property type="protein sequence ID" value="MEG3615265.1"/>
    <property type="molecule type" value="Genomic_DNA"/>
</dbReference>
<evidence type="ECO:0000259" key="3">
    <source>
        <dbReference type="PROSITE" id="PS50043"/>
    </source>
</evidence>
<protein>
    <submittedName>
        <fullName evidence="4">AAA family ATPase</fullName>
    </submittedName>
</protein>
<comment type="caution">
    <text evidence="4">The sequence shown here is derived from an EMBL/GenBank/DDBJ whole genome shotgun (WGS) entry which is preliminary data.</text>
</comment>
<dbReference type="PANTHER" id="PTHR16305:SF35">
    <property type="entry name" value="TRANSCRIPTIONAL ACTIVATOR DOMAIN"/>
    <property type="match status" value="1"/>
</dbReference>